<dbReference type="Proteomes" id="UP000789570">
    <property type="component" value="Unassembled WGS sequence"/>
</dbReference>
<protein>
    <submittedName>
        <fullName evidence="1">4070_t:CDS:1</fullName>
    </submittedName>
</protein>
<name>A0A9N9AVE1_9GLOM</name>
<gene>
    <name evidence="1" type="ORF">FCALED_LOCUS5888</name>
</gene>
<evidence type="ECO:0000313" key="2">
    <source>
        <dbReference type="Proteomes" id="UP000789570"/>
    </source>
</evidence>
<proteinExistence type="predicted"/>
<sequence length="41" mass="4911">MPPVYYSKAKNRHLWVTARNVRATQQIMKHNCRSIMSCEFN</sequence>
<reference evidence="1" key="1">
    <citation type="submission" date="2021-06" db="EMBL/GenBank/DDBJ databases">
        <authorList>
            <person name="Kallberg Y."/>
            <person name="Tangrot J."/>
            <person name="Rosling A."/>
        </authorList>
    </citation>
    <scope>NUCLEOTIDE SEQUENCE</scope>
    <source>
        <strain evidence="1">UK204</strain>
    </source>
</reference>
<dbReference type="EMBL" id="CAJVPQ010001330">
    <property type="protein sequence ID" value="CAG8546220.1"/>
    <property type="molecule type" value="Genomic_DNA"/>
</dbReference>
<organism evidence="1 2">
    <name type="scientific">Funneliformis caledonium</name>
    <dbReference type="NCBI Taxonomy" id="1117310"/>
    <lineage>
        <taxon>Eukaryota</taxon>
        <taxon>Fungi</taxon>
        <taxon>Fungi incertae sedis</taxon>
        <taxon>Mucoromycota</taxon>
        <taxon>Glomeromycotina</taxon>
        <taxon>Glomeromycetes</taxon>
        <taxon>Glomerales</taxon>
        <taxon>Glomeraceae</taxon>
        <taxon>Funneliformis</taxon>
    </lineage>
</organism>
<keyword evidence="2" id="KW-1185">Reference proteome</keyword>
<accession>A0A9N9AVE1</accession>
<evidence type="ECO:0000313" key="1">
    <source>
        <dbReference type="EMBL" id="CAG8546220.1"/>
    </source>
</evidence>
<dbReference type="AlphaFoldDB" id="A0A9N9AVE1"/>
<comment type="caution">
    <text evidence="1">The sequence shown here is derived from an EMBL/GenBank/DDBJ whole genome shotgun (WGS) entry which is preliminary data.</text>
</comment>